<keyword evidence="3 7" id="KW-1133">Transmembrane helix</keyword>
<dbReference type="Proteomes" id="UP001172155">
    <property type="component" value="Unassembled WGS sequence"/>
</dbReference>
<evidence type="ECO:0000256" key="1">
    <source>
        <dbReference type="ARBA" id="ARBA00004141"/>
    </source>
</evidence>
<protein>
    <recommendedName>
        <fullName evidence="8">Rhodopsin domain-containing protein</fullName>
    </recommendedName>
</protein>
<feature type="transmembrane region" description="Helical" evidence="7">
    <location>
        <begin position="54"/>
        <end position="77"/>
    </location>
</feature>
<dbReference type="EMBL" id="JAUKUD010000007">
    <property type="protein sequence ID" value="KAK0738081.1"/>
    <property type="molecule type" value="Genomic_DNA"/>
</dbReference>
<feature type="transmembrane region" description="Helical" evidence="7">
    <location>
        <begin position="132"/>
        <end position="153"/>
    </location>
</feature>
<feature type="domain" description="Rhodopsin" evidence="8">
    <location>
        <begin position="38"/>
        <end position="276"/>
    </location>
</feature>
<evidence type="ECO:0000256" key="5">
    <source>
        <dbReference type="ARBA" id="ARBA00038359"/>
    </source>
</evidence>
<feature type="transmembrane region" description="Helical" evidence="7">
    <location>
        <begin position="20"/>
        <end position="42"/>
    </location>
</feature>
<evidence type="ECO:0000256" key="6">
    <source>
        <dbReference type="SAM" id="MobiDB-lite"/>
    </source>
</evidence>
<name>A0AA40EHE7_9PEZI</name>
<keyword evidence="2 7" id="KW-0812">Transmembrane</keyword>
<evidence type="ECO:0000259" key="8">
    <source>
        <dbReference type="Pfam" id="PF20684"/>
    </source>
</evidence>
<comment type="caution">
    <text evidence="9">The sequence shown here is derived from an EMBL/GenBank/DDBJ whole genome shotgun (WGS) entry which is preliminary data.</text>
</comment>
<feature type="region of interest" description="Disordered" evidence="6">
    <location>
        <begin position="321"/>
        <end position="376"/>
    </location>
</feature>
<comment type="subcellular location">
    <subcellularLocation>
        <location evidence="1">Membrane</location>
        <topology evidence="1">Multi-pass membrane protein</topology>
    </subcellularLocation>
</comment>
<keyword evidence="10" id="KW-1185">Reference proteome</keyword>
<feature type="transmembrane region" description="Helical" evidence="7">
    <location>
        <begin position="97"/>
        <end position="120"/>
    </location>
</feature>
<dbReference type="AlphaFoldDB" id="A0AA40EHE7"/>
<dbReference type="InterPro" id="IPR049326">
    <property type="entry name" value="Rhodopsin_dom_fungi"/>
</dbReference>
<feature type="compositionally biased region" description="Basic and acidic residues" evidence="6">
    <location>
        <begin position="331"/>
        <end position="344"/>
    </location>
</feature>
<evidence type="ECO:0000313" key="9">
    <source>
        <dbReference type="EMBL" id="KAK0738081.1"/>
    </source>
</evidence>
<dbReference type="GO" id="GO:0016020">
    <property type="term" value="C:membrane"/>
    <property type="evidence" value="ECO:0007669"/>
    <property type="project" value="UniProtKB-SubCell"/>
</dbReference>
<evidence type="ECO:0000256" key="2">
    <source>
        <dbReference type="ARBA" id="ARBA00022692"/>
    </source>
</evidence>
<keyword evidence="4 7" id="KW-0472">Membrane</keyword>
<feature type="transmembrane region" description="Helical" evidence="7">
    <location>
        <begin position="173"/>
        <end position="200"/>
    </location>
</feature>
<accession>A0AA40EHE7</accession>
<feature type="transmembrane region" description="Helical" evidence="7">
    <location>
        <begin position="252"/>
        <end position="271"/>
    </location>
</feature>
<feature type="transmembrane region" description="Helical" evidence="7">
    <location>
        <begin position="212"/>
        <end position="232"/>
    </location>
</feature>
<gene>
    <name evidence="9" type="ORF">B0T18DRAFT_421218</name>
</gene>
<dbReference type="InterPro" id="IPR052337">
    <property type="entry name" value="SAT4-like"/>
</dbReference>
<evidence type="ECO:0000256" key="3">
    <source>
        <dbReference type="ARBA" id="ARBA00022989"/>
    </source>
</evidence>
<organism evidence="9 10">
    <name type="scientific">Schizothecium vesticola</name>
    <dbReference type="NCBI Taxonomy" id="314040"/>
    <lineage>
        <taxon>Eukaryota</taxon>
        <taxon>Fungi</taxon>
        <taxon>Dikarya</taxon>
        <taxon>Ascomycota</taxon>
        <taxon>Pezizomycotina</taxon>
        <taxon>Sordariomycetes</taxon>
        <taxon>Sordariomycetidae</taxon>
        <taxon>Sordariales</taxon>
        <taxon>Schizotheciaceae</taxon>
        <taxon>Schizothecium</taxon>
    </lineage>
</organism>
<evidence type="ECO:0000256" key="7">
    <source>
        <dbReference type="SAM" id="Phobius"/>
    </source>
</evidence>
<proteinExistence type="inferred from homology"/>
<comment type="similarity">
    <text evidence="5">Belongs to the SAT4 family.</text>
</comment>
<sequence length="376" mass="41407">MSMPAAPLDPARAAESRAYQLTITIIVGPAVSLVLVSLRIYTRLAILRMRFWEDVAIVISTICAIAMSVLCQLAVVYGSGRHIETISPEDWAKFLKLTLPVAQSYSLCHFFLKLSILLQFLRLSVMPVDRRLCRTLLALLCAGYGIFIVLRMVRCIPIQAQWTPKLPGARCYFNATWFFFASQAWNMVMDVVVLVVPAFILRHSRAPLLQKVLIGVVLAFGASACIVSALRLQTLHPSTTSKDPSWDKVPSAIYGLIEINVGISCASIVTLRPLHRQLRVAISDNDKPDEDSLNNFAEAVAGAVARPRFRRDSLDFITGETTQVGSNLDGEVERGQGMGREHSRTSSVTGKSLTQSKTSASDEDMQGPESKREKGV</sequence>
<feature type="compositionally biased region" description="Polar residues" evidence="6">
    <location>
        <begin position="345"/>
        <end position="359"/>
    </location>
</feature>
<evidence type="ECO:0000256" key="4">
    <source>
        <dbReference type="ARBA" id="ARBA00023136"/>
    </source>
</evidence>
<evidence type="ECO:0000313" key="10">
    <source>
        <dbReference type="Proteomes" id="UP001172155"/>
    </source>
</evidence>
<dbReference type="PANTHER" id="PTHR33048">
    <property type="entry name" value="PTH11-LIKE INTEGRAL MEMBRANE PROTEIN (AFU_ORTHOLOGUE AFUA_5G11245)"/>
    <property type="match status" value="1"/>
</dbReference>
<dbReference type="Pfam" id="PF20684">
    <property type="entry name" value="Fung_rhodopsin"/>
    <property type="match status" value="1"/>
</dbReference>
<reference evidence="9" key="1">
    <citation type="submission" date="2023-06" db="EMBL/GenBank/DDBJ databases">
        <title>Genome-scale phylogeny and comparative genomics of the fungal order Sordariales.</title>
        <authorList>
            <consortium name="Lawrence Berkeley National Laboratory"/>
            <person name="Hensen N."/>
            <person name="Bonometti L."/>
            <person name="Westerberg I."/>
            <person name="Brannstrom I.O."/>
            <person name="Guillou S."/>
            <person name="Cros-Aarteil S."/>
            <person name="Calhoun S."/>
            <person name="Haridas S."/>
            <person name="Kuo A."/>
            <person name="Mondo S."/>
            <person name="Pangilinan J."/>
            <person name="Riley R."/>
            <person name="LaButti K."/>
            <person name="Andreopoulos B."/>
            <person name="Lipzen A."/>
            <person name="Chen C."/>
            <person name="Yanf M."/>
            <person name="Daum C."/>
            <person name="Ng V."/>
            <person name="Clum A."/>
            <person name="Steindorff A."/>
            <person name="Ohm R."/>
            <person name="Martin F."/>
            <person name="Silar P."/>
            <person name="Natvig D."/>
            <person name="Lalanne C."/>
            <person name="Gautier V."/>
            <person name="Ament-velasquez S.L."/>
            <person name="Kruys A."/>
            <person name="Hutchinson M.I."/>
            <person name="Powell A.J."/>
            <person name="Barry K."/>
            <person name="Miller A.N."/>
            <person name="Grigoriev I.V."/>
            <person name="Debuchy R."/>
            <person name="Gladieux P."/>
            <person name="Thoren M.H."/>
            <person name="Johannesson H."/>
        </authorList>
    </citation>
    <scope>NUCLEOTIDE SEQUENCE</scope>
    <source>
        <strain evidence="9">SMH3187-1</strain>
    </source>
</reference>
<dbReference type="PANTHER" id="PTHR33048:SF123">
    <property type="entry name" value="INTEGRAL MEMBRANE PROTEIN"/>
    <property type="match status" value="1"/>
</dbReference>